<accession>A0ACC2IUY0</accession>
<evidence type="ECO:0000313" key="2">
    <source>
        <dbReference type="Proteomes" id="UP001153334"/>
    </source>
</evidence>
<gene>
    <name evidence="1" type="ORF">ONZ43_g3905</name>
</gene>
<organism evidence="1 2">
    <name type="scientific">Nemania bipapillata</name>
    <dbReference type="NCBI Taxonomy" id="110536"/>
    <lineage>
        <taxon>Eukaryota</taxon>
        <taxon>Fungi</taxon>
        <taxon>Dikarya</taxon>
        <taxon>Ascomycota</taxon>
        <taxon>Pezizomycotina</taxon>
        <taxon>Sordariomycetes</taxon>
        <taxon>Xylariomycetidae</taxon>
        <taxon>Xylariales</taxon>
        <taxon>Xylariaceae</taxon>
        <taxon>Nemania</taxon>
    </lineage>
</organism>
<evidence type="ECO:0000313" key="1">
    <source>
        <dbReference type="EMBL" id="KAJ8118873.1"/>
    </source>
</evidence>
<dbReference type="EMBL" id="JAPESX010000978">
    <property type="protein sequence ID" value="KAJ8118873.1"/>
    <property type="molecule type" value="Genomic_DNA"/>
</dbReference>
<proteinExistence type="predicted"/>
<sequence>MPKIDSKEDEELGVLEDKTEALTLHSKRLERIRKKQTRKAMKVKESPHSFLSLLPYELVMEILILLKPSDLFRLQRTSKPFHDFIIHEEARLALAVLEWRYSCLQRCFRLPVLLANIDPAVHRLLQTPERQEILTIHKKPYQHIKPPEPTEVCTCLTCTLRWSALAVIVDFAHWQEHLDKGEPIPMIPRGKFPEWNQAIITAHADIYLLETFMPNRSWSQDFSRWLYVPAEQHDRDIEFVVLWAERRRRAEQQAKGKTREQASTLQIQP</sequence>
<comment type="caution">
    <text evidence="1">The sequence shown here is derived from an EMBL/GenBank/DDBJ whole genome shotgun (WGS) entry which is preliminary data.</text>
</comment>
<reference evidence="1" key="1">
    <citation type="submission" date="2022-11" db="EMBL/GenBank/DDBJ databases">
        <title>Genome Sequence of Nemania bipapillata.</title>
        <authorList>
            <person name="Buettner E."/>
        </authorList>
    </citation>
    <scope>NUCLEOTIDE SEQUENCE</scope>
    <source>
        <strain evidence="1">CP14</strain>
    </source>
</reference>
<name>A0ACC2IUY0_9PEZI</name>
<protein>
    <submittedName>
        <fullName evidence="1">Uncharacterized protein</fullName>
    </submittedName>
</protein>
<dbReference type="Proteomes" id="UP001153334">
    <property type="component" value="Unassembled WGS sequence"/>
</dbReference>
<keyword evidence="2" id="KW-1185">Reference proteome</keyword>